<name>A0A0G4B6G1_9BACT</name>
<dbReference type="Gene3D" id="1.20.120.910">
    <property type="entry name" value="DksA, coiled-coil domain"/>
    <property type="match status" value="1"/>
</dbReference>
<dbReference type="EMBL" id="CP011213">
    <property type="protein sequence ID" value="AKM82597.1"/>
    <property type="molecule type" value="Genomic_DNA"/>
</dbReference>
<feature type="zinc finger region" description="dksA C4-type" evidence="4">
    <location>
        <begin position="86"/>
        <end position="110"/>
    </location>
</feature>
<dbReference type="InterPro" id="IPR000962">
    <property type="entry name" value="Znf_DskA_TraR"/>
</dbReference>
<evidence type="ECO:0000256" key="2">
    <source>
        <dbReference type="ARBA" id="ARBA00022771"/>
    </source>
</evidence>
<organism evidence="6 7">
    <name type="scientific">Berkelbacteria bacterium GW2011_GWE1_39_12</name>
    <dbReference type="NCBI Taxonomy" id="1618337"/>
    <lineage>
        <taxon>Bacteria</taxon>
        <taxon>Candidatus Berkelbacteria</taxon>
    </lineage>
</organism>
<evidence type="ECO:0000256" key="1">
    <source>
        <dbReference type="ARBA" id="ARBA00022723"/>
    </source>
</evidence>
<feature type="domain" description="Zinc finger DksA/TraR C4-type" evidence="5">
    <location>
        <begin position="82"/>
        <end position="113"/>
    </location>
</feature>
<keyword evidence="2" id="KW-0863">Zinc-finger</keyword>
<dbReference type="PANTHER" id="PTHR33823:SF4">
    <property type="entry name" value="GENERAL STRESS PROTEIN 16O"/>
    <property type="match status" value="1"/>
</dbReference>
<evidence type="ECO:0000313" key="6">
    <source>
        <dbReference type="EMBL" id="AKM82597.1"/>
    </source>
</evidence>
<sequence>MEVIKNLTDALFLRKQKHALEKELVRLEEQYCLTKEHPEYGSSDDENAQEVEVIQENLGLQRNLKNIIKDTKAAIKKIEKEKYGICDICRGPIEPGRLKAFPVASMCVTCANKKFRKR</sequence>
<proteinExistence type="predicted"/>
<accession>A0A0G4B6G1</accession>
<dbReference type="GO" id="GO:0008270">
    <property type="term" value="F:zinc ion binding"/>
    <property type="evidence" value="ECO:0007669"/>
    <property type="project" value="UniProtKB-KW"/>
</dbReference>
<reference evidence="6 7" key="1">
    <citation type="journal article" date="2015" name="Nature">
        <title>rRNA introns, odd ribosomes, and small enigmatic genomes across a large radiation of phyla.</title>
        <authorList>
            <person name="Brown C.T."/>
            <person name="Hug L.A."/>
            <person name="Thomas B.C."/>
            <person name="Sharon I."/>
            <person name="Castelle C.J."/>
            <person name="Singh A."/>
            <person name="Wilkins M.J."/>
            <person name="Williams K.H."/>
            <person name="Banfield J.F."/>
        </authorList>
    </citation>
    <scope>NUCLEOTIDE SEQUENCE [LARGE SCALE GENOMIC DNA]</scope>
</reference>
<gene>
    <name evidence="6" type="ORF">UT28_C0001G0819</name>
</gene>
<evidence type="ECO:0000256" key="3">
    <source>
        <dbReference type="ARBA" id="ARBA00022833"/>
    </source>
</evidence>
<evidence type="ECO:0000259" key="5">
    <source>
        <dbReference type="Pfam" id="PF01258"/>
    </source>
</evidence>
<dbReference type="PROSITE" id="PS51128">
    <property type="entry name" value="ZF_DKSA_2"/>
    <property type="match status" value="1"/>
</dbReference>
<keyword evidence="1" id="KW-0479">Metal-binding</keyword>
<dbReference type="Proteomes" id="UP000035648">
    <property type="component" value="Chromosome"/>
</dbReference>
<dbReference type="SUPFAM" id="SSF57716">
    <property type="entry name" value="Glucocorticoid receptor-like (DNA-binding domain)"/>
    <property type="match status" value="1"/>
</dbReference>
<dbReference type="STRING" id="1618337.UT28_C0001G0819"/>
<dbReference type="KEGG" id="bbgw:UT28_C0001G0819"/>
<evidence type="ECO:0000256" key="4">
    <source>
        <dbReference type="PROSITE-ProRule" id="PRU00510"/>
    </source>
</evidence>
<dbReference type="AlphaFoldDB" id="A0A0G4B6G1"/>
<keyword evidence="3" id="KW-0862">Zinc</keyword>
<dbReference type="InterPro" id="IPR020458">
    <property type="entry name" value="Znf_DskA_TraR_CS"/>
</dbReference>
<evidence type="ECO:0000313" key="7">
    <source>
        <dbReference type="Proteomes" id="UP000035648"/>
    </source>
</evidence>
<protein>
    <submittedName>
        <fullName evidence="6">DnaK suppressor protein-like protein</fullName>
    </submittedName>
</protein>
<dbReference type="PROSITE" id="PS01102">
    <property type="entry name" value="ZF_DKSA_1"/>
    <property type="match status" value="1"/>
</dbReference>
<dbReference type="PANTHER" id="PTHR33823">
    <property type="entry name" value="RNA POLYMERASE-BINDING TRANSCRIPTION FACTOR DKSA-RELATED"/>
    <property type="match status" value="1"/>
</dbReference>
<dbReference type="Pfam" id="PF01258">
    <property type="entry name" value="zf-dskA_traR"/>
    <property type="match status" value="1"/>
</dbReference>